<proteinExistence type="predicted"/>
<organism evidence="4 5">
    <name type="scientific">Candidatus Kerfeldbacteria bacterium CG15_BIG_FIL_POST_REV_8_21_14_020_45_12</name>
    <dbReference type="NCBI Taxonomy" id="2014247"/>
    <lineage>
        <taxon>Bacteria</taxon>
        <taxon>Candidatus Kerfeldiibacteriota</taxon>
    </lineage>
</organism>
<feature type="binding site" evidence="3">
    <location>
        <position position="156"/>
    </location>
    <ligand>
        <name>a divalent metal cation</name>
        <dbReference type="ChEBI" id="CHEBI:60240"/>
        <label>2</label>
    </ligand>
</feature>
<dbReference type="InterPro" id="IPR001130">
    <property type="entry name" value="TatD-like"/>
</dbReference>
<dbReference type="SUPFAM" id="SSF51556">
    <property type="entry name" value="Metallo-dependent hydrolases"/>
    <property type="match status" value="1"/>
</dbReference>
<dbReference type="PIRSF" id="PIRSF005902">
    <property type="entry name" value="DNase_TatD"/>
    <property type="match status" value="1"/>
</dbReference>
<dbReference type="InterPro" id="IPR018228">
    <property type="entry name" value="DNase_TatD-rel_CS"/>
</dbReference>
<dbReference type="Gene3D" id="3.20.20.140">
    <property type="entry name" value="Metal-dependent hydrolases"/>
    <property type="match status" value="1"/>
</dbReference>
<dbReference type="PANTHER" id="PTHR46124:SF2">
    <property type="entry name" value="D-AMINOACYL-TRNA DEACYLASE"/>
    <property type="match status" value="1"/>
</dbReference>
<evidence type="ECO:0000256" key="3">
    <source>
        <dbReference type="PIRSR" id="PIRSR005902-1"/>
    </source>
</evidence>
<dbReference type="CDD" id="cd01310">
    <property type="entry name" value="TatD_DNAse"/>
    <property type="match status" value="1"/>
</dbReference>
<dbReference type="GO" id="GO:0004536">
    <property type="term" value="F:DNA nuclease activity"/>
    <property type="evidence" value="ECO:0007669"/>
    <property type="project" value="InterPro"/>
</dbReference>
<keyword evidence="2 4" id="KW-0378">Hydrolase</keyword>
<evidence type="ECO:0000313" key="5">
    <source>
        <dbReference type="Proteomes" id="UP000230292"/>
    </source>
</evidence>
<evidence type="ECO:0000313" key="4">
    <source>
        <dbReference type="EMBL" id="PIW37135.1"/>
    </source>
</evidence>
<dbReference type="NCBIfam" id="TIGR00010">
    <property type="entry name" value="YchF/TatD family DNA exonuclease"/>
    <property type="match status" value="1"/>
</dbReference>
<dbReference type="InterPro" id="IPR015991">
    <property type="entry name" value="TatD/YcfH-like"/>
</dbReference>
<dbReference type="PROSITE" id="PS01137">
    <property type="entry name" value="TATD_1"/>
    <property type="match status" value="1"/>
</dbReference>
<feature type="binding site" evidence="3">
    <location>
        <position position="239"/>
    </location>
    <ligand>
        <name>a divalent metal cation</name>
        <dbReference type="ChEBI" id="CHEBI:60240"/>
        <label>1</label>
    </ligand>
</feature>
<evidence type="ECO:0000256" key="1">
    <source>
        <dbReference type="ARBA" id="ARBA00022723"/>
    </source>
</evidence>
<gene>
    <name evidence="4" type="ORF">COW24_01595</name>
</gene>
<dbReference type="EMBL" id="PFGC01000020">
    <property type="protein sequence ID" value="PIW37135.1"/>
    <property type="molecule type" value="Genomic_DNA"/>
</dbReference>
<dbReference type="Pfam" id="PF01026">
    <property type="entry name" value="TatD_DNase"/>
    <property type="match status" value="1"/>
</dbReference>
<feature type="binding site" evidence="3">
    <location>
        <position position="7"/>
    </location>
    <ligand>
        <name>a divalent metal cation</name>
        <dbReference type="ChEBI" id="CHEBI:60240"/>
        <label>1</label>
    </ligand>
</feature>
<dbReference type="Proteomes" id="UP000230292">
    <property type="component" value="Unassembled WGS sequence"/>
</dbReference>
<dbReference type="AlphaFoldDB" id="A0A2M7H4I3"/>
<comment type="caution">
    <text evidence="4">The sequence shown here is derived from an EMBL/GenBank/DDBJ whole genome shotgun (WGS) entry which is preliminary data.</text>
</comment>
<dbReference type="GO" id="GO:0046872">
    <property type="term" value="F:metal ion binding"/>
    <property type="evidence" value="ECO:0007669"/>
    <property type="project" value="UniProtKB-KW"/>
</dbReference>
<name>A0A2M7H4I3_9BACT</name>
<feature type="binding site" evidence="3">
    <location>
        <position position="189"/>
    </location>
    <ligand>
        <name>a divalent metal cation</name>
        <dbReference type="ChEBI" id="CHEBI:60240"/>
        <label>2</label>
    </ligand>
</feature>
<feature type="binding site" evidence="3">
    <location>
        <position position="110"/>
    </location>
    <ligand>
        <name>a divalent metal cation</name>
        <dbReference type="ChEBI" id="CHEBI:60240"/>
        <label>1</label>
    </ligand>
</feature>
<protein>
    <submittedName>
        <fullName evidence="4">Hydrolase TatD</fullName>
    </submittedName>
</protein>
<dbReference type="GO" id="GO:0016788">
    <property type="term" value="F:hydrolase activity, acting on ester bonds"/>
    <property type="evidence" value="ECO:0007669"/>
    <property type="project" value="InterPro"/>
</dbReference>
<feature type="binding site" evidence="3">
    <location>
        <position position="9"/>
    </location>
    <ligand>
        <name>a divalent metal cation</name>
        <dbReference type="ChEBI" id="CHEBI:60240"/>
        <label>1</label>
    </ligand>
</feature>
<reference evidence="4 5" key="1">
    <citation type="submission" date="2017-09" db="EMBL/GenBank/DDBJ databases">
        <title>Depth-based differentiation of microbial function through sediment-hosted aquifers and enrichment of novel symbionts in the deep terrestrial subsurface.</title>
        <authorList>
            <person name="Probst A.J."/>
            <person name="Ladd B."/>
            <person name="Jarett J.K."/>
            <person name="Geller-Mcgrath D.E."/>
            <person name="Sieber C.M."/>
            <person name="Emerson J.B."/>
            <person name="Anantharaman K."/>
            <person name="Thomas B.C."/>
            <person name="Malmstrom R."/>
            <person name="Stieglmeier M."/>
            <person name="Klingl A."/>
            <person name="Woyke T."/>
            <person name="Ryan C.M."/>
            <person name="Banfield J.F."/>
        </authorList>
    </citation>
    <scope>NUCLEOTIDE SEQUENCE [LARGE SCALE GENOMIC DNA]</scope>
    <source>
        <strain evidence="4">CG15_BIG_FIL_POST_REV_8_21_14_020_45_12</strain>
    </source>
</reference>
<keyword evidence="1 3" id="KW-0479">Metal-binding</keyword>
<sequence>MKFVDTHAHVNFRAFSEDADQVIQTALVSGVNMINVGTNFATSQRSVEIAERTPGMWAAIGLHPIHLAKDITETAKFSGEEYSFTTKSELFDKRKFFELAQSPSVVAVGESGLDYFHLEDFKHPDMTAEQFVERQKETLYEILGFAREIERPHIFHCRDAYDEFADIVRQFGDNSDGGSVGAGVRGVVHCFTGSWEQAEKLLELGLYIGFTGIVTFPNAQSLQDIARRVPLDRLLIETDSPYLAPQAVRGQRNEPSHVIHVAEKIAELKGLSLEEVALATTQNAISLFQLPLTI</sequence>
<dbReference type="InterPro" id="IPR032466">
    <property type="entry name" value="Metal_Hydrolase"/>
</dbReference>
<dbReference type="PANTHER" id="PTHR46124">
    <property type="entry name" value="D-AMINOACYL-TRNA DEACYLASE"/>
    <property type="match status" value="1"/>
</dbReference>
<accession>A0A2M7H4I3</accession>
<evidence type="ECO:0000256" key="2">
    <source>
        <dbReference type="ARBA" id="ARBA00022801"/>
    </source>
</evidence>